<dbReference type="InterPro" id="IPR027417">
    <property type="entry name" value="P-loop_NTPase"/>
</dbReference>
<dbReference type="PANTHER" id="PTHR30258:SF2">
    <property type="entry name" value="COMG OPERON PROTEIN 1"/>
    <property type="match status" value="1"/>
</dbReference>
<proteinExistence type="predicted"/>
<evidence type="ECO:0000259" key="3">
    <source>
        <dbReference type="PROSITE" id="PS00662"/>
    </source>
</evidence>
<feature type="domain" description="Bacterial type II secretion system protein E" evidence="3">
    <location>
        <begin position="395"/>
        <end position="409"/>
    </location>
</feature>
<dbReference type="InterPro" id="IPR007831">
    <property type="entry name" value="T2SS_GspE_N"/>
</dbReference>
<dbReference type="GO" id="GO:0005524">
    <property type="term" value="F:ATP binding"/>
    <property type="evidence" value="ECO:0007669"/>
    <property type="project" value="UniProtKB-KW"/>
</dbReference>
<keyword evidence="2" id="KW-0067">ATP-binding</keyword>
<dbReference type="EMBL" id="UOFJ01000712">
    <property type="protein sequence ID" value="VAW73440.1"/>
    <property type="molecule type" value="Genomic_DNA"/>
</dbReference>
<dbReference type="AlphaFoldDB" id="A0A3B0Y9E6"/>
<dbReference type="Gene3D" id="3.30.300.160">
    <property type="entry name" value="Type II secretion system, protein E, N-terminal domain"/>
    <property type="match status" value="1"/>
</dbReference>
<name>A0A3B0Y9E6_9ZZZZ</name>
<dbReference type="Gene3D" id="3.30.450.90">
    <property type="match status" value="1"/>
</dbReference>
<gene>
    <name evidence="4" type="ORF">MNBD_GAMMA10-1492</name>
</gene>
<dbReference type="SUPFAM" id="SSF52540">
    <property type="entry name" value="P-loop containing nucleoside triphosphate hydrolases"/>
    <property type="match status" value="1"/>
</dbReference>
<dbReference type="SUPFAM" id="SSF160246">
    <property type="entry name" value="EspE N-terminal domain-like"/>
    <property type="match status" value="1"/>
</dbReference>
<dbReference type="Pfam" id="PF05157">
    <property type="entry name" value="MshEN"/>
    <property type="match status" value="1"/>
</dbReference>
<evidence type="ECO:0000256" key="1">
    <source>
        <dbReference type="ARBA" id="ARBA00022741"/>
    </source>
</evidence>
<evidence type="ECO:0000256" key="2">
    <source>
        <dbReference type="ARBA" id="ARBA00022840"/>
    </source>
</evidence>
<keyword evidence="1" id="KW-0547">Nucleotide-binding</keyword>
<dbReference type="GO" id="GO:0005886">
    <property type="term" value="C:plasma membrane"/>
    <property type="evidence" value="ECO:0007669"/>
    <property type="project" value="TreeGrafter"/>
</dbReference>
<evidence type="ECO:0000313" key="4">
    <source>
        <dbReference type="EMBL" id="VAW73440.1"/>
    </source>
</evidence>
<dbReference type="GO" id="GO:0016887">
    <property type="term" value="F:ATP hydrolysis activity"/>
    <property type="evidence" value="ECO:0007669"/>
    <property type="project" value="TreeGrafter"/>
</dbReference>
<dbReference type="PANTHER" id="PTHR30258">
    <property type="entry name" value="TYPE II SECRETION SYSTEM PROTEIN GSPE-RELATED"/>
    <property type="match status" value="1"/>
</dbReference>
<reference evidence="4" key="1">
    <citation type="submission" date="2018-06" db="EMBL/GenBank/DDBJ databases">
        <authorList>
            <person name="Zhirakovskaya E."/>
        </authorList>
    </citation>
    <scope>NUCLEOTIDE SEQUENCE</scope>
</reference>
<dbReference type="InterPro" id="IPR003593">
    <property type="entry name" value="AAA+_ATPase"/>
</dbReference>
<dbReference type="SMART" id="SM00382">
    <property type="entry name" value="AAA"/>
    <property type="match status" value="1"/>
</dbReference>
<accession>A0A3B0Y9E6</accession>
<organism evidence="4">
    <name type="scientific">hydrothermal vent metagenome</name>
    <dbReference type="NCBI Taxonomy" id="652676"/>
    <lineage>
        <taxon>unclassified sequences</taxon>
        <taxon>metagenomes</taxon>
        <taxon>ecological metagenomes</taxon>
    </lineage>
</organism>
<protein>
    <submittedName>
        <fullName evidence="4">Type II secretion system protein E</fullName>
    </submittedName>
</protein>
<dbReference type="InterPro" id="IPR037257">
    <property type="entry name" value="T2SS_E_N_sf"/>
</dbReference>
<dbReference type="CDD" id="cd01129">
    <property type="entry name" value="PulE-GspE-like"/>
    <property type="match status" value="1"/>
</dbReference>
<sequence>MSLEPSSTISDLGSALRAKKKRLGEELISQGLITHDQVNIALKEQKKTGQPLGEALVSLGFVTQGILRDALGEMLGRESISLSNVVPDTDALNMIPRELSVRYNIIPITLNTDENFLAVAMADIYNLVVLDRLRAIAGNRTEIVPLLASESEISDAIDQFYGYELSVDGILHEIETGEIDYDSLDVEGDAYSQPLVRLVDAILADAVKHGASDIHFEPEGGFLRLRYRIDGVLRQVRSLHKDYWSAIVVRLKVMSNMNIAETRAPQDGRINLNIRGHQIDFRVSAQPTTHGENLVLRVLDRAKGIVNIDDLGLHDEALSELKLIMARPEGIVLVTGPTGSGKTTTLYSMLGYVNSEHVNIMTLEDPVEYPMDMIRQTSINEVLRMDFANGIRSLMRQDPDIILVGEIRDADTAEMAFRAAMTGHQVYSTLHTNSAVGSIARLTDIGVKANVMSGNIIGILGQRLVRKLCTHCREPHTVSDFELTLLGCRSDSQINIFEAQGCKRCEYTGYKGRIAILEVLRISSELDELIAEQQSLGKIKNYLKAAGFQTLADDAIRRVLEGITTLDEISRVIDLTDRL</sequence>
<dbReference type="Gene3D" id="3.40.50.300">
    <property type="entry name" value="P-loop containing nucleotide triphosphate hydrolases"/>
    <property type="match status" value="1"/>
</dbReference>
<dbReference type="Pfam" id="PF00437">
    <property type="entry name" value="T2SSE"/>
    <property type="match status" value="1"/>
</dbReference>
<dbReference type="PROSITE" id="PS00662">
    <property type="entry name" value="T2SP_E"/>
    <property type="match status" value="1"/>
</dbReference>
<dbReference type="InterPro" id="IPR001482">
    <property type="entry name" value="T2SS/T4SS_dom"/>
</dbReference>